<sequence>MSERTTATMKGNLQTLIESGQEDNEELKTRVYVDTMGPESHNKVRGYGHMVTPNMVSYASSSSSTSNSSRKLS</sequence>
<evidence type="ECO:0000313" key="1">
    <source>
        <dbReference type="EMBL" id="TQD68970.1"/>
    </source>
</evidence>
<dbReference type="EMBL" id="VIEB01006288">
    <property type="protein sequence ID" value="TQD68970.1"/>
    <property type="molecule type" value="Genomic_DNA"/>
</dbReference>
<evidence type="ECO:0000313" key="2">
    <source>
        <dbReference type="Proteomes" id="UP000315295"/>
    </source>
</evidence>
<keyword evidence="2" id="KW-1185">Reference proteome</keyword>
<dbReference type="AlphaFoldDB" id="A0A540K449"/>
<name>A0A540K449_MALBA</name>
<protein>
    <submittedName>
        <fullName evidence="1">Uncharacterized protein</fullName>
    </submittedName>
</protein>
<dbReference type="Proteomes" id="UP000315295">
    <property type="component" value="Unassembled WGS sequence"/>
</dbReference>
<accession>A0A540K449</accession>
<reference evidence="1 2" key="1">
    <citation type="journal article" date="2019" name="G3 (Bethesda)">
        <title>Sequencing of a Wild Apple (Malus baccata) Genome Unravels the Differences Between Cultivated and Wild Apple Species Regarding Disease Resistance and Cold Tolerance.</title>
        <authorList>
            <person name="Chen X."/>
        </authorList>
    </citation>
    <scope>NUCLEOTIDE SEQUENCE [LARGE SCALE GENOMIC DNA]</scope>
    <source>
        <strain evidence="2">cv. Shandingzi</strain>
        <tissue evidence="1">Leaves</tissue>
    </source>
</reference>
<proteinExistence type="predicted"/>
<organism evidence="1 2">
    <name type="scientific">Malus baccata</name>
    <name type="common">Siberian crab apple</name>
    <name type="synonym">Pyrus baccata</name>
    <dbReference type="NCBI Taxonomy" id="106549"/>
    <lineage>
        <taxon>Eukaryota</taxon>
        <taxon>Viridiplantae</taxon>
        <taxon>Streptophyta</taxon>
        <taxon>Embryophyta</taxon>
        <taxon>Tracheophyta</taxon>
        <taxon>Spermatophyta</taxon>
        <taxon>Magnoliopsida</taxon>
        <taxon>eudicotyledons</taxon>
        <taxon>Gunneridae</taxon>
        <taxon>Pentapetalae</taxon>
        <taxon>rosids</taxon>
        <taxon>fabids</taxon>
        <taxon>Rosales</taxon>
        <taxon>Rosaceae</taxon>
        <taxon>Amygdaloideae</taxon>
        <taxon>Maleae</taxon>
        <taxon>Malus</taxon>
    </lineage>
</organism>
<comment type="caution">
    <text evidence="1">The sequence shown here is derived from an EMBL/GenBank/DDBJ whole genome shotgun (WGS) entry which is preliminary data.</text>
</comment>
<gene>
    <name evidence="1" type="ORF">C1H46_045497</name>
</gene>